<dbReference type="InterPro" id="IPR002562">
    <property type="entry name" value="3'-5'_exonuclease_dom"/>
</dbReference>
<dbReference type="EMBL" id="CAXITT010000121">
    <property type="protein sequence ID" value="CAL1532666.1"/>
    <property type="molecule type" value="Genomic_DNA"/>
</dbReference>
<gene>
    <name evidence="13" type="ORF">GSLYS_00006684001</name>
</gene>
<keyword evidence="7" id="KW-0539">Nucleus</keyword>
<evidence type="ECO:0000256" key="11">
    <source>
        <dbReference type="ARBA" id="ARBA00045901"/>
    </source>
</evidence>
<feature type="domain" description="3'-5' exonuclease" evidence="12">
    <location>
        <begin position="95"/>
        <end position="282"/>
    </location>
</feature>
<keyword evidence="3" id="KW-0479">Metal-binding</keyword>
<dbReference type="GO" id="GO:0006139">
    <property type="term" value="P:nucleobase-containing compound metabolic process"/>
    <property type="evidence" value="ECO:0007669"/>
    <property type="project" value="InterPro"/>
</dbReference>
<dbReference type="SMART" id="SM00474">
    <property type="entry name" value="35EXOc"/>
    <property type="match status" value="1"/>
</dbReference>
<evidence type="ECO:0000256" key="3">
    <source>
        <dbReference type="ARBA" id="ARBA00022723"/>
    </source>
</evidence>
<evidence type="ECO:0000256" key="6">
    <source>
        <dbReference type="ARBA" id="ARBA00022842"/>
    </source>
</evidence>
<dbReference type="PANTHER" id="PTHR13620">
    <property type="entry name" value="3-5 EXONUCLEASE"/>
    <property type="match status" value="1"/>
</dbReference>
<name>A0AAV2HIN1_LYMST</name>
<dbReference type="GO" id="GO:0003676">
    <property type="term" value="F:nucleic acid binding"/>
    <property type="evidence" value="ECO:0007669"/>
    <property type="project" value="InterPro"/>
</dbReference>
<protein>
    <recommendedName>
        <fullName evidence="9">3'-5' exonuclease</fullName>
    </recommendedName>
    <alternativeName>
        <fullName evidence="10">Werner Syndrome-like exonuclease</fullName>
    </alternativeName>
</protein>
<keyword evidence="2" id="KW-0540">Nuclease</keyword>
<evidence type="ECO:0000256" key="7">
    <source>
        <dbReference type="ARBA" id="ARBA00023242"/>
    </source>
</evidence>
<comment type="caution">
    <text evidence="13">The sequence shown here is derived from an EMBL/GenBank/DDBJ whole genome shotgun (WGS) entry which is preliminary data.</text>
</comment>
<evidence type="ECO:0000313" key="14">
    <source>
        <dbReference type="Proteomes" id="UP001497497"/>
    </source>
</evidence>
<evidence type="ECO:0000256" key="4">
    <source>
        <dbReference type="ARBA" id="ARBA00022801"/>
    </source>
</evidence>
<comment type="subcellular location">
    <subcellularLocation>
        <location evidence="1">Nucleus</location>
    </subcellularLocation>
</comment>
<keyword evidence="4" id="KW-0378">Hydrolase</keyword>
<dbReference type="Proteomes" id="UP001497497">
    <property type="component" value="Unassembled WGS sequence"/>
</dbReference>
<dbReference type="InterPro" id="IPR012337">
    <property type="entry name" value="RNaseH-like_sf"/>
</dbReference>
<sequence length="287" mass="32392">MSFNEKKAKRPLPKWMETLNQQKQMFISECQESAGNINAFTGENDASDSPDGIMDGKTISTNNQQLSYCKNPLLLNTASQILSQSMPLLSFKGSITYSYHYSDCACICQDILSSLHHEDKNIIGFDMEWPASYQKGFTDKTALIQLCVSEDSCFLFHVAAMCSVPKPLIDLILNPCVILVGLNITSDLWKLERDFDVRVKPAIDRGSVCELGIMANKKLKSSERWDLDGLCRNVLRHRLDKDRNLRCGNWADVPLNDMQKNYAASDALASLLLYKHLNDKLNDQVIQ</sequence>
<dbReference type="InterPro" id="IPR051132">
    <property type="entry name" value="3-5_Exonuclease_domain"/>
</dbReference>
<dbReference type="Pfam" id="PF01612">
    <property type="entry name" value="DNA_pol_A_exo1"/>
    <property type="match status" value="1"/>
</dbReference>
<evidence type="ECO:0000256" key="2">
    <source>
        <dbReference type="ARBA" id="ARBA00022722"/>
    </source>
</evidence>
<comment type="similarity">
    <text evidence="8">Belongs to the WRNexo family.</text>
</comment>
<reference evidence="13 14" key="1">
    <citation type="submission" date="2024-04" db="EMBL/GenBank/DDBJ databases">
        <authorList>
            <consortium name="Genoscope - CEA"/>
            <person name="William W."/>
        </authorList>
    </citation>
    <scope>NUCLEOTIDE SEQUENCE [LARGE SCALE GENOMIC DNA]</scope>
</reference>
<dbReference type="GO" id="GO:0005634">
    <property type="term" value="C:nucleus"/>
    <property type="evidence" value="ECO:0007669"/>
    <property type="project" value="UniProtKB-SubCell"/>
</dbReference>
<evidence type="ECO:0000313" key="13">
    <source>
        <dbReference type="EMBL" id="CAL1532666.1"/>
    </source>
</evidence>
<proteinExistence type="inferred from homology"/>
<dbReference type="AlphaFoldDB" id="A0AAV2HIN1"/>
<dbReference type="CDD" id="cd06141">
    <property type="entry name" value="WRN_exo"/>
    <property type="match status" value="1"/>
</dbReference>
<keyword evidence="14" id="KW-1185">Reference proteome</keyword>
<dbReference type="GO" id="GO:0008408">
    <property type="term" value="F:3'-5' exonuclease activity"/>
    <property type="evidence" value="ECO:0007669"/>
    <property type="project" value="InterPro"/>
</dbReference>
<accession>A0AAV2HIN1</accession>
<comment type="function">
    <text evidence="11">Has exonuclease activity on both single-stranded and duplex templates bearing overhangs, but not blunt ended duplex DNA, and cleaves in a 3'-5' direction. Essential for the formation of DNA replication focal centers. Has an important role in maintaining genome stability.</text>
</comment>
<organism evidence="13 14">
    <name type="scientific">Lymnaea stagnalis</name>
    <name type="common">Great pond snail</name>
    <name type="synonym">Helix stagnalis</name>
    <dbReference type="NCBI Taxonomy" id="6523"/>
    <lineage>
        <taxon>Eukaryota</taxon>
        <taxon>Metazoa</taxon>
        <taxon>Spiralia</taxon>
        <taxon>Lophotrochozoa</taxon>
        <taxon>Mollusca</taxon>
        <taxon>Gastropoda</taxon>
        <taxon>Heterobranchia</taxon>
        <taxon>Euthyneura</taxon>
        <taxon>Panpulmonata</taxon>
        <taxon>Hygrophila</taxon>
        <taxon>Lymnaeoidea</taxon>
        <taxon>Lymnaeidae</taxon>
        <taxon>Lymnaea</taxon>
    </lineage>
</organism>
<dbReference type="SUPFAM" id="SSF53098">
    <property type="entry name" value="Ribonuclease H-like"/>
    <property type="match status" value="1"/>
</dbReference>
<evidence type="ECO:0000256" key="1">
    <source>
        <dbReference type="ARBA" id="ARBA00004123"/>
    </source>
</evidence>
<dbReference type="InterPro" id="IPR036397">
    <property type="entry name" value="RNaseH_sf"/>
</dbReference>
<evidence type="ECO:0000256" key="10">
    <source>
        <dbReference type="ARBA" id="ARBA00042761"/>
    </source>
</evidence>
<keyword evidence="6" id="KW-0460">Magnesium</keyword>
<evidence type="ECO:0000256" key="5">
    <source>
        <dbReference type="ARBA" id="ARBA00022839"/>
    </source>
</evidence>
<evidence type="ECO:0000256" key="9">
    <source>
        <dbReference type="ARBA" id="ARBA00040531"/>
    </source>
</evidence>
<dbReference type="PANTHER" id="PTHR13620:SF109">
    <property type="entry name" value="3'-5' EXONUCLEASE"/>
    <property type="match status" value="1"/>
</dbReference>
<dbReference type="Gene3D" id="3.30.420.10">
    <property type="entry name" value="Ribonuclease H-like superfamily/Ribonuclease H"/>
    <property type="match status" value="1"/>
</dbReference>
<dbReference type="GO" id="GO:0046872">
    <property type="term" value="F:metal ion binding"/>
    <property type="evidence" value="ECO:0007669"/>
    <property type="project" value="UniProtKB-KW"/>
</dbReference>
<evidence type="ECO:0000256" key="8">
    <source>
        <dbReference type="ARBA" id="ARBA00037949"/>
    </source>
</evidence>
<evidence type="ECO:0000259" key="12">
    <source>
        <dbReference type="SMART" id="SM00474"/>
    </source>
</evidence>
<keyword evidence="5" id="KW-0269">Exonuclease</keyword>